<dbReference type="Proteomes" id="UP000516373">
    <property type="component" value="Chromosome"/>
</dbReference>
<evidence type="ECO:0000313" key="2">
    <source>
        <dbReference type="EMBL" id="BCL19053.1"/>
    </source>
</evidence>
<organism evidence="2 3">
    <name type="scientific">Streptomyces tuirus</name>
    <dbReference type="NCBI Taxonomy" id="68278"/>
    <lineage>
        <taxon>Bacteria</taxon>
        <taxon>Bacillati</taxon>
        <taxon>Actinomycetota</taxon>
        <taxon>Actinomycetes</taxon>
        <taxon>Kitasatosporales</taxon>
        <taxon>Streptomycetaceae</taxon>
        <taxon>Streptomyces</taxon>
    </lineage>
</organism>
<name>A0A7G1N7N2_9ACTN</name>
<protein>
    <submittedName>
        <fullName evidence="2">Uncharacterized protein</fullName>
    </submittedName>
</protein>
<proteinExistence type="predicted"/>
<accession>A0A7G1N7N2</accession>
<reference evidence="2 3" key="1">
    <citation type="journal article" date="2014" name="Int. J. Syst. Evol. Microbiol.">
        <title>Complete genome sequence of Corynebacterium casei LMG S-19264T (=DSM 44701T), isolated from a smear-ripened cheese.</title>
        <authorList>
            <consortium name="US DOE Joint Genome Institute (JGI-PGF)"/>
            <person name="Walter F."/>
            <person name="Albersmeier A."/>
            <person name="Kalinowski J."/>
            <person name="Ruckert C."/>
        </authorList>
    </citation>
    <scope>NUCLEOTIDE SEQUENCE [LARGE SCALE GENOMIC DNA]</scope>
    <source>
        <strain evidence="2 3">JCM 4255</strain>
    </source>
</reference>
<feature type="region of interest" description="Disordered" evidence="1">
    <location>
        <begin position="1"/>
        <end position="34"/>
    </location>
</feature>
<dbReference type="EMBL" id="AP023439">
    <property type="protein sequence ID" value="BCL19053.1"/>
    <property type="molecule type" value="Genomic_DNA"/>
</dbReference>
<gene>
    <name evidence="2" type="ORF">GCM10017668_08960</name>
</gene>
<dbReference type="AlphaFoldDB" id="A0A7G1N7N2"/>
<sequence length="81" mass="8822">MHTKAVGPRNLQLPSALPYGSRPAPSSARLPYDTGDKAEYLRTEVRLACERPDPGPEIVARLRGFLRGLDGARPGHRDMAA</sequence>
<dbReference type="KEGG" id="stui:GCM10017668_08960"/>
<evidence type="ECO:0000313" key="3">
    <source>
        <dbReference type="Proteomes" id="UP000516373"/>
    </source>
</evidence>
<evidence type="ECO:0000256" key="1">
    <source>
        <dbReference type="SAM" id="MobiDB-lite"/>
    </source>
</evidence>